<evidence type="ECO:0000313" key="8">
    <source>
        <dbReference type="Proteomes" id="UP001608902"/>
    </source>
</evidence>
<comment type="subcellular location">
    <subcellularLocation>
        <location evidence="1">Nucleus</location>
    </subcellularLocation>
</comment>
<evidence type="ECO:0000256" key="4">
    <source>
        <dbReference type="SAM" id="Coils"/>
    </source>
</evidence>
<organism evidence="7 8">
    <name type="scientific">Gnathostoma spinigerum</name>
    <dbReference type="NCBI Taxonomy" id="75299"/>
    <lineage>
        <taxon>Eukaryota</taxon>
        <taxon>Metazoa</taxon>
        <taxon>Ecdysozoa</taxon>
        <taxon>Nematoda</taxon>
        <taxon>Chromadorea</taxon>
        <taxon>Rhabditida</taxon>
        <taxon>Spirurina</taxon>
        <taxon>Gnathostomatomorpha</taxon>
        <taxon>Gnathostomatoidea</taxon>
        <taxon>Gnathostomatidae</taxon>
        <taxon>Gnathostoma</taxon>
    </lineage>
</organism>
<evidence type="ECO:0000313" key="7">
    <source>
        <dbReference type="EMBL" id="MFH4981237.1"/>
    </source>
</evidence>
<evidence type="ECO:0000256" key="1">
    <source>
        <dbReference type="ARBA" id="ARBA00004123"/>
    </source>
</evidence>
<proteinExistence type="inferred from homology"/>
<gene>
    <name evidence="7" type="ORF">AB6A40_007946</name>
</gene>
<reference evidence="7 8" key="1">
    <citation type="submission" date="2024-08" db="EMBL/GenBank/DDBJ databases">
        <title>Gnathostoma spinigerum genome.</title>
        <authorList>
            <person name="Gonzalez-Bertolin B."/>
            <person name="Monzon S."/>
            <person name="Zaballos A."/>
            <person name="Jimenez P."/>
            <person name="Dekumyoy P."/>
            <person name="Varona S."/>
            <person name="Cuesta I."/>
            <person name="Sumanam S."/>
            <person name="Adisakwattana P."/>
            <person name="Gasser R.B."/>
            <person name="Hernandez-Gonzalez A."/>
            <person name="Young N.D."/>
            <person name="Perteguer M.J."/>
        </authorList>
    </citation>
    <scope>NUCLEOTIDE SEQUENCE [LARGE SCALE GENOMIC DNA]</scope>
    <source>
        <strain evidence="7">AL3</strain>
        <tissue evidence="7">Liver</tissue>
    </source>
</reference>
<evidence type="ECO:0000256" key="5">
    <source>
        <dbReference type="SAM" id="MobiDB-lite"/>
    </source>
</evidence>
<feature type="compositionally biased region" description="Basic residues" evidence="5">
    <location>
        <begin position="445"/>
        <end position="461"/>
    </location>
</feature>
<dbReference type="PANTHER" id="PTHR14369">
    <property type="entry name" value="SURFEIT LOCUS PROTEIN 6"/>
    <property type="match status" value="1"/>
</dbReference>
<keyword evidence="3" id="KW-0539">Nucleus</keyword>
<feature type="domain" description="Ribosomal RNA-processing protein 14/surfeit locus protein 6 C-terminal" evidence="6">
    <location>
        <begin position="254"/>
        <end position="451"/>
    </location>
</feature>
<feature type="compositionally biased region" description="Basic and acidic residues" evidence="5">
    <location>
        <begin position="163"/>
        <end position="187"/>
    </location>
</feature>
<feature type="compositionally biased region" description="Basic and acidic residues" evidence="5">
    <location>
        <begin position="428"/>
        <end position="444"/>
    </location>
</feature>
<feature type="compositionally biased region" description="Basic and acidic residues" evidence="5">
    <location>
        <begin position="281"/>
        <end position="293"/>
    </location>
</feature>
<dbReference type="Pfam" id="PF04935">
    <property type="entry name" value="SURF6"/>
    <property type="match status" value="1"/>
</dbReference>
<name>A0ABD6EPY7_9BILA</name>
<evidence type="ECO:0000259" key="6">
    <source>
        <dbReference type="Pfam" id="PF04935"/>
    </source>
</evidence>
<dbReference type="GO" id="GO:0005634">
    <property type="term" value="C:nucleus"/>
    <property type="evidence" value="ECO:0007669"/>
    <property type="project" value="UniProtKB-SubCell"/>
</dbReference>
<feature type="coiled-coil region" evidence="4">
    <location>
        <begin position="343"/>
        <end position="370"/>
    </location>
</feature>
<comment type="similarity">
    <text evidence="2">Belongs to the SURF6 family.</text>
</comment>
<feature type="region of interest" description="Disordered" evidence="5">
    <location>
        <begin position="428"/>
        <end position="461"/>
    </location>
</feature>
<feature type="region of interest" description="Disordered" evidence="5">
    <location>
        <begin position="149"/>
        <end position="219"/>
    </location>
</feature>
<evidence type="ECO:0000256" key="3">
    <source>
        <dbReference type="ARBA" id="ARBA00023242"/>
    </source>
</evidence>
<dbReference type="PANTHER" id="PTHR14369:SF0">
    <property type="entry name" value="SURFEIT LOCUS PROTEIN 6"/>
    <property type="match status" value="1"/>
</dbReference>
<sequence>MESTEKASREICTEQFASLVATERVLLENADLVPIDKWGFEESVKEEIRRCKHTFIDSHLKNGQKRRLNKNDKHHMAKCYGGVLKTVSEVLDWMRENASQTRPKRLKVENNVAESQNIEHSEAFENKKVAKITRKAIKNSDEALISEMAEETSADNCGSSTKQKKEVTRAKSQEKGEGNEELEKSKAVMDGSDSHAFLNASSPSDESRDIQGTTETETTSLLLDPAEIRKLNLEKLQKRIKELKTKRYGSRNAQEVEERRKIKRRLSKMKLKDKKKMAKVTAKEIPSDSVTKEEPTAKRVKSSLVSAVETSGTEDAPVFSKFDFIVKDEEKKTKNDKRDVFKGKDYRALLMKAEKRKERLERIRNRDKQKAWKIEENIRWKRAMSRVEGVKVKDDPELLQRGLKHKEAVKTSRKKKWDERLEHVRAKQEKHLRKRNENIRARKETVKKKKLTKARKKGRIL</sequence>
<keyword evidence="8" id="KW-1185">Reference proteome</keyword>
<comment type="caution">
    <text evidence="7">The sequence shown here is derived from an EMBL/GenBank/DDBJ whole genome shotgun (WGS) entry which is preliminary data.</text>
</comment>
<protein>
    <recommendedName>
        <fullName evidence="6">Ribosomal RNA-processing protein 14/surfeit locus protein 6 C-terminal domain-containing protein</fullName>
    </recommendedName>
</protein>
<dbReference type="AlphaFoldDB" id="A0ABD6EPY7"/>
<accession>A0ABD6EPY7</accession>
<keyword evidence="4" id="KW-0175">Coiled coil</keyword>
<feature type="coiled-coil region" evidence="4">
    <location>
        <begin position="226"/>
        <end position="253"/>
    </location>
</feature>
<dbReference type="InterPro" id="IPR029190">
    <property type="entry name" value="Rrp14/SURF6_C"/>
</dbReference>
<dbReference type="InterPro" id="IPR007019">
    <property type="entry name" value="SURF6"/>
</dbReference>
<evidence type="ECO:0000256" key="2">
    <source>
        <dbReference type="ARBA" id="ARBA00005904"/>
    </source>
</evidence>
<feature type="region of interest" description="Disordered" evidence="5">
    <location>
        <begin position="271"/>
        <end position="293"/>
    </location>
</feature>
<dbReference type="EMBL" id="JBGFUD010006837">
    <property type="protein sequence ID" value="MFH4981237.1"/>
    <property type="molecule type" value="Genomic_DNA"/>
</dbReference>
<dbReference type="Proteomes" id="UP001608902">
    <property type="component" value="Unassembled WGS sequence"/>
</dbReference>